<protein>
    <recommendedName>
        <fullName evidence="5">ARS-binding protein 2</fullName>
    </recommendedName>
</protein>
<accession>A0A9N9UWA7</accession>
<feature type="region of interest" description="Disordered" evidence="2">
    <location>
        <begin position="274"/>
        <end position="407"/>
    </location>
</feature>
<evidence type="ECO:0000256" key="2">
    <source>
        <dbReference type="SAM" id="MobiDB-lite"/>
    </source>
</evidence>
<proteinExistence type="predicted"/>
<feature type="region of interest" description="Disordered" evidence="2">
    <location>
        <begin position="230"/>
        <end position="260"/>
    </location>
</feature>
<feature type="compositionally biased region" description="Low complexity" evidence="2">
    <location>
        <begin position="354"/>
        <end position="367"/>
    </location>
</feature>
<keyword evidence="1" id="KW-0175">Coiled coil</keyword>
<dbReference type="AlphaFoldDB" id="A0A9N9UWA7"/>
<keyword evidence="4" id="KW-1185">Reference proteome</keyword>
<name>A0A9N9UWA7_9HYPO</name>
<dbReference type="PANTHER" id="PTHR42048">
    <property type="entry name" value="ARS-BINDING PROTEIN 2"/>
    <property type="match status" value="1"/>
</dbReference>
<organism evidence="3 4">
    <name type="scientific">Clonostachys byssicola</name>
    <dbReference type="NCBI Taxonomy" id="160290"/>
    <lineage>
        <taxon>Eukaryota</taxon>
        <taxon>Fungi</taxon>
        <taxon>Dikarya</taxon>
        <taxon>Ascomycota</taxon>
        <taxon>Pezizomycotina</taxon>
        <taxon>Sordariomycetes</taxon>
        <taxon>Hypocreomycetidae</taxon>
        <taxon>Hypocreales</taxon>
        <taxon>Bionectriaceae</taxon>
        <taxon>Clonostachys</taxon>
    </lineage>
</organism>
<dbReference type="InterPro" id="IPR018562">
    <property type="entry name" value="ARS-binding_2"/>
</dbReference>
<evidence type="ECO:0000256" key="1">
    <source>
        <dbReference type="SAM" id="Coils"/>
    </source>
</evidence>
<evidence type="ECO:0008006" key="5">
    <source>
        <dbReference type="Google" id="ProtNLM"/>
    </source>
</evidence>
<feature type="compositionally biased region" description="Polar residues" evidence="2">
    <location>
        <begin position="247"/>
        <end position="260"/>
    </location>
</feature>
<evidence type="ECO:0000313" key="4">
    <source>
        <dbReference type="Proteomes" id="UP000754883"/>
    </source>
</evidence>
<dbReference type="PANTHER" id="PTHR42048:SF1">
    <property type="entry name" value="ARS-BINDING PROTEIN 2"/>
    <property type="match status" value="1"/>
</dbReference>
<dbReference type="Pfam" id="PF09441">
    <property type="entry name" value="Abp2"/>
    <property type="match status" value="1"/>
</dbReference>
<comment type="caution">
    <text evidence="3">The sequence shown here is derived from an EMBL/GenBank/DDBJ whole genome shotgun (WGS) entry which is preliminary data.</text>
</comment>
<feature type="coiled-coil region" evidence="1">
    <location>
        <begin position="628"/>
        <end position="655"/>
    </location>
</feature>
<feature type="region of interest" description="Disordered" evidence="2">
    <location>
        <begin position="605"/>
        <end position="627"/>
    </location>
</feature>
<evidence type="ECO:0000313" key="3">
    <source>
        <dbReference type="EMBL" id="CAH0001640.1"/>
    </source>
</evidence>
<dbReference type="GO" id="GO:0003688">
    <property type="term" value="F:DNA replication origin binding"/>
    <property type="evidence" value="ECO:0007669"/>
    <property type="project" value="TreeGrafter"/>
</dbReference>
<dbReference type="Proteomes" id="UP000754883">
    <property type="component" value="Unassembled WGS sequence"/>
</dbReference>
<feature type="region of interest" description="Disordered" evidence="2">
    <location>
        <begin position="1"/>
        <end position="26"/>
    </location>
</feature>
<feature type="region of interest" description="Disordered" evidence="2">
    <location>
        <begin position="189"/>
        <end position="212"/>
    </location>
</feature>
<dbReference type="EMBL" id="CABFNO020001560">
    <property type="protein sequence ID" value="CAH0001640.1"/>
    <property type="molecule type" value="Genomic_DNA"/>
</dbReference>
<feature type="compositionally biased region" description="Low complexity" evidence="2">
    <location>
        <begin position="375"/>
        <end position="386"/>
    </location>
</feature>
<reference evidence="4" key="1">
    <citation type="submission" date="2019-06" db="EMBL/GenBank/DDBJ databases">
        <authorList>
            <person name="Broberg M."/>
        </authorList>
    </citation>
    <scope>NUCLEOTIDE SEQUENCE [LARGE SCALE GENOMIC DNA]</scope>
</reference>
<sequence>MPSLDGQAQQQQQHAPPPAHGAEQGGAISETNRALPDRAVTAATLEDAYVKFIFYCNPAVPADQDTQALRDAFSNPPKSAGKSFETFTVYQLVLQFLRKEIKTWTELTIKLGVEPPDPKKDESAQKVTQYGVRLKKWMNSLHIKAFFDYLRGVENEYWTAIPGDPDPTSQQLRDGVALEDDMALRALLPQIRPRRGRKRPDESDGPGSAAQKMRLSPSFLGENLGDPQLSGYVDGARSAHPVLGKNDGSQTPFSQWPTSAVTPTVRGSFWDDALEPQSATTPSQLKPGRQRRGAKNVSSAWKAGGAEGGGKTRGRPPINRTPIEGPGFHFQPWLPAKPGSNLAASPITESNQETSPSQAPAVAVVTPSPTPQPPSHQFSTTADTPPTRAPVRPPVRSSSEHSRPARPVISLKVPERSGGPIRLATPPPPVVVVNGEVAGDPTTESNKTIESQAPRFIETNMKTTEKSDTESQGARAVEKPVGDYYFERMEDRTNVDSLMEYFLQAASEGIWLDQHGNPDDVASVGEASAIINSIMQNMINAATDTASFLLNLSVLAGARALKAKPVKCTRLADGKDCYNYKFEWEYRFGHLVGQVAMEHNVSKSMWRRPGSRSPDPEDAAPGMNGLSAEEWQRKYEVLLQRMKQKDEELSDLQAKATATPEKE</sequence>
<gene>
    <name evidence="3" type="ORF">CBYS24578_00001604</name>
</gene>
<reference evidence="3 4" key="2">
    <citation type="submission" date="2021-10" db="EMBL/GenBank/DDBJ databases">
        <authorList>
            <person name="Piombo E."/>
        </authorList>
    </citation>
    <scope>NUCLEOTIDE SEQUENCE [LARGE SCALE GENOMIC DNA]</scope>
</reference>
<dbReference type="OrthoDB" id="2104370at2759"/>